<keyword evidence="2" id="KW-1185">Reference proteome</keyword>
<protein>
    <submittedName>
        <fullName evidence="1">Uncharacterized protein</fullName>
    </submittedName>
</protein>
<dbReference type="InterPro" id="IPR000477">
    <property type="entry name" value="RT_dom"/>
</dbReference>
<dbReference type="EMBL" id="CACRXK020007348">
    <property type="protein sequence ID" value="CAB4012023.1"/>
    <property type="molecule type" value="Genomic_DNA"/>
</dbReference>
<proteinExistence type="predicted"/>
<accession>A0A7D9IPS1</accession>
<dbReference type="Pfam" id="PF00078">
    <property type="entry name" value="RVT_1"/>
    <property type="match status" value="1"/>
</dbReference>
<feature type="non-terminal residue" evidence="1">
    <location>
        <position position="1"/>
    </location>
</feature>
<dbReference type="Proteomes" id="UP001152795">
    <property type="component" value="Unassembled WGS sequence"/>
</dbReference>
<dbReference type="AlphaFoldDB" id="A0A7D9IPS1"/>
<reference evidence="1" key="1">
    <citation type="submission" date="2020-04" db="EMBL/GenBank/DDBJ databases">
        <authorList>
            <person name="Alioto T."/>
            <person name="Alioto T."/>
            <person name="Gomez Garrido J."/>
        </authorList>
    </citation>
    <scope>NUCLEOTIDE SEQUENCE</scope>
    <source>
        <strain evidence="1">A484AB</strain>
    </source>
</reference>
<dbReference type="PROSITE" id="PS50878">
    <property type="entry name" value="RT_POL"/>
    <property type="match status" value="1"/>
</dbReference>
<name>A0A7D9IPS1_PARCT</name>
<evidence type="ECO:0000313" key="2">
    <source>
        <dbReference type="Proteomes" id="UP001152795"/>
    </source>
</evidence>
<dbReference type="OrthoDB" id="416454at2759"/>
<dbReference type="PANTHER" id="PTHR33332">
    <property type="entry name" value="REVERSE TRANSCRIPTASE DOMAIN-CONTAINING PROTEIN"/>
    <property type="match status" value="1"/>
</dbReference>
<gene>
    <name evidence="1" type="ORF">PACLA_8A039282</name>
</gene>
<organism evidence="1 2">
    <name type="scientific">Paramuricea clavata</name>
    <name type="common">Red gorgonian</name>
    <name type="synonym">Violescent sea-whip</name>
    <dbReference type="NCBI Taxonomy" id="317549"/>
    <lineage>
        <taxon>Eukaryota</taxon>
        <taxon>Metazoa</taxon>
        <taxon>Cnidaria</taxon>
        <taxon>Anthozoa</taxon>
        <taxon>Octocorallia</taxon>
        <taxon>Malacalcyonacea</taxon>
        <taxon>Plexauridae</taxon>
        <taxon>Paramuricea</taxon>
    </lineage>
</organism>
<comment type="caution">
    <text evidence="1">The sequence shown here is derived from an EMBL/GenBank/DDBJ whole genome shotgun (WGS) entry which is preliminary data.</text>
</comment>
<sequence length="85" mass="9655">INFAFEAGKEVRTVLPDISKAFDRVWHAGLLKQLEALALRNPLLQWFKSYLENRLQRVVIEGQTSDWERISSGVPKGSVLGSLLF</sequence>
<evidence type="ECO:0000313" key="1">
    <source>
        <dbReference type="EMBL" id="CAB4012023.1"/>
    </source>
</evidence>